<dbReference type="Gene3D" id="3.40.50.720">
    <property type="entry name" value="NAD(P)-binding Rossmann-like Domain"/>
    <property type="match status" value="1"/>
</dbReference>
<dbReference type="SUPFAM" id="SSF48179">
    <property type="entry name" value="6-phosphogluconate dehydrogenase C-terminal domain-like"/>
    <property type="match status" value="1"/>
</dbReference>
<evidence type="ECO:0000259" key="2">
    <source>
        <dbReference type="PROSITE" id="PS51176"/>
    </source>
</evidence>
<dbReference type="PANTHER" id="PTHR21363">
    <property type="entry name" value="PREPHENATE DEHYDROGENASE"/>
    <property type="match status" value="1"/>
</dbReference>
<evidence type="ECO:0000313" key="4">
    <source>
        <dbReference type="Proteomes" id="UP001430377"/>
    </source>
</evidence>
<dbReference type="SUPFAM" id="SSF51735">
    <property type="entry name" value="NAD(P)-binding Rossmann-fold domains"/>
    <property type="match status" value="1"/>
</dbReference>
<dbReference type="EMBL" id="RKLR01000003">
    <property type="protein sequence ID" value="MBX0323395.1"/>
    <property type="molecule type" value="Genomic_DNA"/>
</dbReference>
<accession>A0AAW4PQA2</accession>
<dbReference type="InterPro" id="IPR008927">
    <property type="entry name" value="6-PGluconate_DH-like_C_sf"/>
</dbReference>
<name>A0AAW4PQA2_9EURY</name>
<dbReference type="RefSeq" id="WP_220618364.1">
    <property type="nucleotide sequence ID" value="NZ_RKLR01000003.1"/>
</dbReference>
<proteinExistence type="predicted"/>
<protein>
    <submittedName>
        <fullName evidence="3">Prephenate dehydrogenase/arogenate dehydrogenase family protein</fullName>
    </submittedName>
</protein>
<dbReference type="PROSITE" id="PS51176">
    <property type="entry name" value="PDH_ADH"/>
    <property type="match status" value="1"/>
</dbReference>
<dbReference type="AlphaFoldDB" id="A0AAW4PQA2"/>
<dbReference type="GO" id="GO:0070403">
    <property type="term" value="F:NAD+ binding"/>
    <property type="evidence" value="ECO:0007669"/>
    <property type="project" value="TreeGrafter"/>
</dbReference>
<dbReference type="InterPro" id="IPR003099">
    <property type="entry name" value="Prephen_DH"/>
</dbReference>
<dbReference type="InterPro" id="IPR036291">
    <property type="entry name" value="NAD(P)-bd_dom_sf"/>
</dbReference>
<evidence type="ECO:0000256" key="1">
    <source>
        <dbReference type="ARBA" id="ARBA00023002"/>
    </source>
</evidence>
<keyword evidence="4" id="KW-1185">Reference proteome</keyword>
<evidence type="ECO:0000313" key="3">
    <source>
        <dbReference type="EMBL" id="MBX0323395.1"/>
    </source>
</evidence>
<reference evidence="3 4" key="1">
    <citation type="submission" date="2021-06" db="EMBL/GenBank/DDBJ databases">
        <title>Halomicroarcula sp. a new haloarchaeum isolated from saline soil.</title>
        <authorList>
            <person name="Duran-Viseras A."/>
            <person name="Sanchez-Porro C."/>
            <person name="Ventosa A."/>
        </authorList>
    </citation>
    <scope>NUCLEOTIDE SEQUENCE [LARGE SCALE GENOMIC DNA]</scope>
    <source>
        <strain evidence="3 4">F13</strain>
    </source>
</reference>
<dbReference type="GO" id="GO:0004665">
    <property type="term" value="F:prephenate dehydrogenase (NADP+) activity"/>
    <property type="evidence" value="ECO:0007669"/>
    <property type="project" value="InterPro"/>
</dbReference>
<dbReference type="InterPro" id="IPR050812">
    <property type="entry name" value="Preph/Arog_dehydrog"/>
</dbReference>
<gene>
    <name evidence="3" type="ORF">EGH21_10175</name>
</gene>
<dbReference type="PANTHER" id="PTHR21363:SF0">
    <property type="entry name" value="PREPHENATE DEHYDROGENASE [NADP(+)]"/>
    <property type="match status" value="1"/>
</dbReference>
<feature type="domain" description="Prephenate/arogenate dehydrogenase" evidence="2">
    <location>
        <begin position="1"/>
        <end position="244"/>
    </location>
</feature>
<comment type="caution">
    <text evidence="3">The sequence shown here is derived from an EMBL/GenBank/DDBJ whole genome shotgun (WGS) entry which is preliminary data.</text>
</comment>
<keyword evidence="1" id="KW-0560">Oxidoreductase</keyword>
<sequence>MNCLVVGAGSMGRWFGRTLRDHADATLAFTDLDADAARRAADAVGGRAVPSDTADRFDVVCVAVPMPVAEEAIGEYAPSATDAVLDVTGSMAGPLAAMETAAPDVGRASLHPLFAPENAPGNVAVVTDAGGDAVDVVLGAIAAAGNETFETTAAEHDEAMETVQAGAHAAVLAYAMAADDVPDRFHTPVSGGLADLVGQVTGGDAHVYADIQETFEGADSVAEAAREIADADAETFTALYEDLS</sequence>
<organism evidence="3 4">
    <name type="scientific">Haloarcula rubra</name>
    <dbReference type="NCBI Taxonomy" id="2487747"/>
    <lineage>
        <taxon>Archaea</taxon>
        <taxon>Methanobacteriati</taxon>
        <taxon>Methanobacteriota</taxon>
        <taxon>Stenosarchaea group</taxon>
        <taxon>Halobacteria</taxon>
        <taxon>Halobacteriales</taxon>
        <taxon>Haloarculaceae</taxon>
        <taxon>Haloarcula</taxon>
    </lineage>
</organism>
<dbReference type="Proteomes" id="UP001430377">
    <property type="component" value="Unassembled WGS sequence"/>
</dbReference>
<dbReference type="GO" id="GO:0008977">
    <property type="term" value="F:prephenate dehydrogenase (NAD+) activity"/>
    <property type="evidence" value="ECO:0007669"/>
    <property type="project" value="InterPro"/>
</dbReference>
<dbReference type="GO" id="GO:0006571">
    <property type="term" value="P:tyrosine biosynthetic process"/>
    <property type="evidence" value="ECO:0007669"/>
    <property type="project" value="InterPro"/>
</dbReference>